<dbReference type="InterPro" id="IPR004518">
    <property type="entry name" value="MazG-like_dom"/>
</dbReference>
<dbReference type="NCBIfam" id="NF007113">
    <property type="entry name" value="PRK09562.1"/>
    <property type="match status" value="1"/>
</dbReference>
<name>A0A316F9H5_9GAMM</name>
<organism evidence="6 7">
    <name type="scientific">Pleionea mediterranea</name>
    <dbReference type="NCBI Taxonomy" id="523701"/>
    <lineage>
        <taxon>Bacteria</taxon>
        <taxon>Pseudomonadati</taxon>
        <taxon>Pseudomonadota</taxon>
        <taxon>Gammaproteobacteria</taxon>
        <taxon>Oceanospirillales</taxon>
        <taxon>Pleioneaceae</taxon>
        <taxon>Pleionea</taxon>
    </lineage>
</organism>
<dbReference type="GO" id="GO:0046081">
    <property type="term" value="P:dUTP catabolic process"/>
    <property type="evidence" value="ECO:0007669"/>
    <property type="project" value="TreeGrafter"/>
</dbReference>
<dbReference type="GO" id="GO:0046052">
    <property type="term" value="P:UTP catabolic process"/>
    <property type="evidence" value="ECO:0007669"/>
    <property type="project" value="TreeGrafter"/>
</dbReference>
<comment type="caution">
    <text evidence="6">The sequence shown here is derived from an EMBL/GenBank/DDBJ whole genome shotgun (WGS) entry which is preliminary data.</text>
</comment>
<dbReference type="InterPro" id="IPR048011">
    <property type="entry name" value="NTP-PPase_MazG-like_C"/>
</dbReference>
<dbReference type="CDD" id="cd11528">
    <property type="entry name" value="NTP-PPase_MazG_Nterm"/>
    <property type="match status" value="1"/>
</dbReference>
<dbReference type="AlphaFoldDB" id="A0A316F9H5"/>
<evidence type="ECO:0000256" key="1">
    <source>
        <dbReference type="ARBA" id="ARBA00052141"/>
    </source>
</evidence>
<evidence type="ECO:0000313" key="7">
    <source>
        <dbReference type="Proteomes" id="UP000245790"/>
    </source>
</evidence>
<evidence type="ECO:0000256" key="2">
    <source>
        <dbReference type="ARBA" id="ARBA00061115"/>
    </source>
</evidence>
<dbReference type="GO" id="GO:0006950">
    <property type="term" value="P:response to stress"/>
    <property type="evidence" value="ECO:0007669"/>
    <property type="project" value="UniProtKB-ARBA"/>
</dbReference>
<dbReference type="Pfam" id="PF03819">
    <property type="entry name" value="MazG"/>
    <property type="match status" value="2"/>
</dbReference>
<dbReference type="EMBL" id="QGGU01000015">
    <property type="protein sequence ID" value="PWK44405.1"/>
    <property type="molecule type" value="Genomic_DNA"/>
</dbReference>
<dbReference type="GO" id="GO:0006203">
    <property type="term" value="P:dGTP catabolic process"/>
    <property type="evidence" value="ECO:0007669"/>
    <property type="project" value="TreeGrafter"/>
</dbReference>
<dbReference type="Proteomes" id="UP000245790">
    <property type="component" value="Unassembled WGS sequence"/>
</dbReference>
<dbReference type="RefSeq" id="WP_109764968.1">
    <property type="nucleotide sequence ID" value="NZ_QGGU01000015.1"/>
</dbReference>
<dbReference type="SUPFAM" id="SSF101386">
    <property type="entry name" value="all-alpha NTP pyrophosphatases"/>
    <property type="match status" value="2"/>
</dbReference>
<proteinExistence type="inferred from homology"/>
<feature type="domain" description="NTP pyrophosphohydrolase MazG-like" evidence="5">
    <location>
        <begin position="29"/>
        <end position="102"/>
    </location>
</feature>
<dbReference type="CDD" id="cd11529">
    <property type="entry name" value="NTP-PPase_MazG_Cterm"/>
    <property type="match status" value="1"/>
</dbReference>
<dbReference type="EC" id="3.6.1.8" evidence="3"/>
<dbReference type="NCBIfam" id="TIGR00444">
    <property type="entry name" value="mazG"/>
    <property type="match status" value="1"/>
</dbReference>
<feature type="domain" description="NTP pyrophosphohydrolase MazG-like" evidence="5">
    <location>
        <begin position="172"/>
        <end position="230"/>
    </location>
</feature>
<comment type="similarity">
    <text evidence="2">Belongs to the nucleoside triphosphate pyrophosphohydrolase family.</text>
</comment>
<comment type="catalytic activity">
    <reaction evidence="1">
        <text>ATP + H2O = AMP + diphosphate + H(+)</text>
        <dbReference type="Rhea" id="RHEA:14245"/>
        <dbReference type="ChEBI" id="CHEBI:15377"/>
        <dbReference type="ChEBI" id="CHEBI:15378"/>
        <dbReference type="ChEBI" id="CHEBI:30616"/>
        <dbReference type="ChEBI" id="CHEBI:33019"/>
        <dbReference type="ChEBI" id="CHEBI:456215"/>
        <dbReference type="EC" id="3.6.1.8"/>
    </reaction>
</comment>
<accession>A0A316F9H5</accession>
<dbReference type="OrthoDB" id="9808939at2"/>
<dbReference type="PANTHER" id="PTHR30522:SF0">
    <property type="entry name" value="NUCLEOSIDE TRIPHOSPHATE PYROPHOSPHOHYDROLASE"/>
    <property type="match status" value="1"/>
</dbReference>
<dbReference type="GO" id="GO:0046076">
    <property type="term" value="P:dTTP catabolic process"/>
    <property type="evidence" value="ECO:0007669"/>
    <property type="project" value="TreeGrafter"/>
</dbReference>
<dbReference type="FunFam" id="1.10.287.1080:FF:000003">
    <property type="entry name" value="Nucleoside triphosphate pyrophosphohydrolase"/>
    <property type="match status" value="1"/>
</dbReference>
<evidence type="ECO:0000256" key="3">
    <source>
        <dbReference type="ARBA" id="ARBA00066372"/>
    </source>
</evidence>
<gene>
    <name evidence="6" type="ORF">C8D97_1157</name>
</gene>
<keyword evidence="7" id="KW-1185">Reference proteome</keyword>
<dbReference type="PANTHER" id="PTHR30522">
    <property type="entry name" value="NUCLEOSIDE TRIPHOSPHATE PYROPHOSPHOHYDROLASE"/>
    <property type="match status" value="1"/>
</dbReference>
<dbReference type="Gene3D" id="1.10.287.1080">
    <property type="entry name" value="MazG-like"/>
    <property type="match status" value="2"/>
</dbReference>
<dbReference type="GO" id="GO:0046061">
    <property type="term" value="P:dATP catabolic process"/>
    <property type="evidence" value="ECO:0007669"/>
    <property type="project" value="TreeGrafter"/>
</dbReference>
<evidence type="ECO:0000259" key="5">
    <source>
        <dbReference type="Pfam" id="PF03819"/>
    </source>
</evidence>
<evidence type="ECO:0000256" key="4">
    <source>
        <dbReference type="ARBA" id="ARBA00074799"/>
    </source>
</evidence>
<evidence type="ECO:0000313" key="6">
    <source>
        <dbReference type="EMBL" id="PWK44405.1"/>
    </source>
</evidence>
<reference evidence="6 7" key="1">
    <citation type="submission" date="2018-05" db="EMBL/GenBank/DDBJ databases">
        <title>Genomic Encyclopedia of Type Strains, Phase IV (KMG-IV): sequencing the most valuable type-strain genomes for metagenomic binning, comparative biology and taxonomic classification.</title>
        <authorList>
            <person name="Goeker M."/>
        </authorList>
    </citation>
    <scope>NUCLEOTIDE SEQUENCE [LARGE SCALE GENOMIC DNA]</scope>
    <source>
        <strain evidence="6 7">DSM 25350</strain>
    </source>
</reference>
<sequence length="268" mass="31470">MSSTGLEKLVDVMTQLRDPESGCPWDLKQTYKTIIPYTIEETYEVVDAIERHDMDDLKGELGDLLFQVVFYCQLAKEEGHFAIDQVIESVCDKLITRHPHVFSDETYETEQALNLAWENTKHQERKKNKNQTSLLDDIPESLPALTRAEKVQKRAAKQGFDWTDIAQVWDKVYEEIAELKHEEQTAEPEQTDKIEDELGDLMFAIVNLSRHYKLNAESALRRATKKFESRFRIMEQQIDREQKTLSEMTLNDMEQQWQQAKRTQQQNK</sequence>
<dbReference type="InterPro" id="IPR011551">
    <property type="entry name" value="NTP_PyrPHydrolase_MazG"/>
</dbReference>
<dbReference type="FunFam" id="1.10.287.1080:FF:000001">
    <property type="entry name" value="Nucleoside triphosphate pyrophosphohydrolase"/>
    <property type="match status" value="1"/>
</dbReference>
<dbReference type="GO" id="GO:0047693">
    <property type="term" value="F:ATP diphosphatase activity"/>
    <property type="evidence" value="ECO:0007669"/>
    <property type="project" value="UniProtKB-EC"/>
</dbReference>
<protein>
    <recommendedName>
        <fullName evidence="4">Nucleoside triphosphate pyrophosphohydrolase</fullName>
        <ecNumber evidence="3">3.6.1.8</ecNumber>
    </recommendedName>
</protein>
<dbReference type="InterPro" id="IPR048015">
    <property type="entry name" value="NTP-PPase_MazG-like_N"/>
</dbReference>
<dbReference type="GO" id="GO:0046047">
    <property type="term" value="P:TTP catabolic process"/>
    <property type="evidence" value="ECO:0007669"/>
    <property type="project" value="TreeGrafter"/>
</dbReference>